<comment type="caution">
    <text evidence="1">The sequence shown here is derived from an EMBL/GenBank/DDBJ whole genome shotgun (WGS) entry which is preliminary data.</text>
</comment>
<dbReference type="EMBL" id="BAABME010000093">
    <property type="protein sequence ID" value="GAA0139484.1"/>
    <property type="molecule type" value="Genomic_DNA"/>
</dbReference>
<accession>A0AAV3NJD1</accession>
<evidence type="ECO:0000313" key="1">
    <source>
        <dbReference type="EMBL" id="GAA0139484.1"/>
    </source>
</evidence>
<organism evidence="1 2">
    <name type="scientific">Lithospermum erythrorhizon</name>
    <name type="common">Purple gromwell</name>
    <name type="synonym">Lithospermum officinale var. erythrorhizon</name>
    <dbReference type="NCBI Taxonomy" id="34254"/>
    <lineage>
        <taxon>Eukaryota</taxon>
        <taxon>Viridiplantae</taxon>
        <taxon>Streptophyta</taxon>
        <taxon>Embryophyta</taxon>
        <taxon>Tracheophyta</taxon>
        <taxon>Spermatophyta</taxon>
        <taxon>Magnoliopsida</taxon>
        <taxon>eudicotyledons</taxon>
        <taxon>Gunneridae</taxon>
        <taxon>Pentapetalae</taxon>
        <taxon>asterids</taxon>
        <taxon>lamiids</taxon>
        <taxon>Boraginales</taxon>
        <taxon>Boraginaceae</taxon>
        <taxon>Boraginoideae</taxon>
        <taxon>Lithospermeae</taxon>
        <taxon>Lithospermum</taxon>
    </lineage>
</organism>
<gene>
    <name evidence="1" type="ORF">LIER_01018</name>
</gene>
<reference evidence="1 2" key="1">
    <citation type="submission" date="2024-01" db="EMBL/GenBank/DDBJ databases">
        <title>The complete chloroplast genome sequence of Lithospermum erythrorhizon: insights into the phylogenetic relationship among Boraginaceae species and the maternal lineages of purple gromwells.</title>
        <authorList>
            <person name="Okada T."/>
            <person name="Watanabe K."/>
        </authorList>
    </citation>
    <scope>NUCLEOTIDE SEQUENCE [LARGE SCALE GENOMIC DNA]</scope>
</reference>
<evidence type="ECO:0000313" key="2">
    <source>
        <dbReference type="Proteomes" id="UP001454036"/>
    </source>
</evidence>
<dbReference type="AlphaFoldDB" id="A0AAV3NJD1"/>
<dbReference type="Proteomes" id="UP001454036">
    <property type="component" value="Unassembled WGS sequence"/>
</dbReference>
<sequence>MIHGPGCMILYLTGWKTDAQICSRDSSSADDTCSWLHDSIPYRLENHPATMEDSLTKLYLWFILERNFSEVAKFRVVNLTGFGLNQSLIVTLSFFCFLLIKIEIVDWSVWFYADTVGA</sequence>
<name>A0AAV3NJD1_LITER</name>
<proteinExistence type="predicted"/>
<keyword evidence="2" id="KW-1185">Reference proteome</keyword>
<protein>
    <submittedName>
        <fullName evidence="1">Uncharacterized protein</fullName>
    </submittedName>
</protein>